<dbReference type="Proteomes" id="UP000826656">
    <property type="component" value="Unassembled WGS sequence"/>
</dbReference>
<accession>A0ABQ7TX75</accession>
<reference evidence="1 2" key="1">
    <citation type="journal article" date="2021" name="bioRxiv">
        <title>Chromosome-scale and haplotype-resolved genome assembly of a tetraploid potato cultivar.</title>
        <authorList>
            <person name="Sun H."/>
            <person name="Jiao W.-B."/>
            <person name="Krause K."/>
            <person name="Campoy J.A."/>
            <person name="Goel M."/>
            <person name="Folz-Donahue K."/>
            <person name="Kukat C."/>
            <person name="Huettel B."/>
            <person name="Schneeberger K."/>
        </authorList>
    </citation>
    <scope>NUCLEOTIDE SEQUENCE [LARGE SCALE GENOMIC DNA]</scope>
    <source>
        <strain evidence="1">SolTubOtavaFocal</strain>
        <tissue evidence="1">Leaves</tissue>
    </source>
</reference>
<evidence type="ECO:0000313" key="1">
    <source>
        <dbReference type="EMBL" id="KAH0738633.1"/>
    </source>
</evidence>
<name>A0ABQ7TX75_SOLTU</name>
<comment type="caution">
    <text evidence="1">The sequence shown here is derived from an EMBL/GenBank/DDBJ whole genome shotgun (WGS) entry which is preliminary data.</text>
</comment>
<proteinExistence type="predicted"/>
<sequence>MPKSQVEVGVGVKVMVESQVEVMANSWIGVSGWRRSQVSGLRSGSGVSHNVESQVGVGVLSQGWGRLGLGTGSGLESLGWVSGRVPRSGTKSQVGVKVSSHRSGVKVRVESQVEVGCQVSMLRSRSCIEVEVKSVTISGRGQVSGWGLVGSRVDVGVGIGSRIECRG</sequence>
<protein>
    <submittedName>
        <fullName evidence="1">Uncharacterized protein</fullName>
    </submittedName>
</protein>
<organism evidence="1 2">
    <name type="scientific">Solanum tuberosum</name>
    <name type="common">Potato</name>
    <dbReference type="NCBI Taxonomy" id="4113"/>
    <lineage>
        <taxon>Eukaryota</taxon>
        <taxon>Viridiplantae</taxon>
        <taxon>Streptophyta</taxon>
        <taxon>Embryophyta</taxon>
        <taxon>Tracheophyta</taxon>
        <taxon>Spermatophyta</taxon>
        <taxon>Magnoliopsida</taxon>
        <taxon>eudicotyledons</taxon>
        <taxon>Gunneridae</taxon>
        <taxon>Pentapetalae</taxon>
        <taxon>asterids</taxon>
        <taxon>lamiids</taxon>
        <taxon>Solanales</taxon>
        <taxon>Solanaceae</taxon>
        <taxon>Solanoideae</taxon>
        <taxon>Solaneae</taxon>
        <taxon>Solanum</taxon>
    </lineage>
</organism>
<evidence type="ECO:0000313" key="2">
    <source>
        <dbReference type="Proteomes" id="UP000826656"/>
    </source>
</evidence>
<gene>
    <name evidence="1" type="ORF">KY290_037338</name>
</gene>
<dbReference type="EMBL" id="JAIVGD010000028">
    <property type="protein sequence ID" value="KAH0738633.1"/>
    <property type="molecule type" value="Genomic_DNA"/>
</dbReference>
<keyword evidence="2" id="KW-1185">Reference proteome</keyword>